<dbReference type="EMBL" id="ML120667">
    <property type="protein sequence ID" value="RPA88798.1"/>
    <property type="molecule type" value="Genomic_DNA"/>
</dbReference>
<feature type="compositionally biased region" description="Basic and acidic residues" evidence="1">
    <location>
        <begin position="407"/>
        <end position="418"/>
    </location>
</feature>
<feature type="compositionally biased region" description="Polar residues" evidence="1">
    <location>
        <begin position="363"/>
        <end position="374"/>
    </location>
</feature>
<proteinExistence type="predicted"/>
<dbReference type="OrthoDB" id="5441250at2759"/>
<sequence length="540" mass="58015">MSASKAGLTYEKSQGYANEGDITWCKYVCGFRAPRTYGDEYRIWRNAMKCKIEQDRIPGWKQSTAAEWAAIQAYALTLPTITARARLWPSNTDRGTRFTECLGFLLKDIAKKHRSTLAELLRIQPVVAPAAAHAATTPGAVGNDRVAGPRSVHVSLDEPSKVHPEDPLPAGLHNIQWQTHEHVYWIELTEPTLTNLVANIDQVLAQGFGYRLLVGATGWGARLLSDDPEEPLPVSEMIAIRNGRLWICSSVSILRKGNPGPRRGYIDFFGRDNRGTFPDSAGGSDQDGSDGHLPESSAAATWGISKSAAGTRGTRRSTRQQQRHAVVGADEPESDLNDEDNRGINLATRVTPAVDSDPPPSPTVNSSGKRNLTAMTADEPNSAGDAVKPARKVARRAPATRGIIGVELDRLRQTDRPRPPNSAPLAAPNSDHNLPFKATEEVQPADPSAIQVGTPSRNRSPSNPCSGDVPVHTSEAEARRELSPAPNTSSSTSRHSTPAFPSALLAGDSTIVPAETAALGVLQAILVHMFSFGGVSLPGF</sequence>
<protein>
    <submittedName>
        <fullName evidence="2">Uncharacterized protein</fullName>
    </submittedName>
</protein>
<organism evidence="2 3">
    <name type="scientific">Choiromyces venosus 120613-1</name>
    <dbReference type="NCBI Taxonomy" id="1336337"/>
    <lineage>
        <taxon>Eukaryota</taxon>
        <taxon>Fungi</taxon>
        <taxon>Dikarya</taxon>
        <taxon>Ascomycota</taxon>
        <taxon>Pezizomycotina</taxon>
        <taxon>Pezizomycetes</taxon>
        <taxon>Pezizales</taxon>
        <taxon>Tuberaceae</taxon>
        <taxon>Choiromyces</taxon>
    </lineage>
</organism>
<feature type="compositionally biased region" description="Low complexity" evidence="1">
    <location>
        <begin position="455"/>
        <end position="464"/>
    </location>
</feature>
<feature type="compositionally biased region" description="Basic residues" evidence="1">
    <location>
        <begin position="313"/>
        <end position="322"/>
    </location>
</feature>
<reference evidence="2 3" key="1">
    <citation type="journal article" date="2018" name="Nat. Ecol. Evol.">
        <title>Pezizomycetes genomes reveal the molecular basis of ectomycorrhizal truffle lifestyle.</title>
        <authorList>
            <person name="Murat C."/>
            <person name="Payen T."/>
            <person name="Noel B."/>
            <person name="Kuo A."/>
            <person name="Morin E."/>
            <person name="Chen J."/>
            <person name="Kohler A."/>
            <person name="Krizsan K."/>
            <person name="Balestrini R."/>
            <person name="Da Silva C."/>
            <person name="Montanini B."/>
            <person name="Hainaut M."/>
            <person name="Levati E."/>
            <person name="Barry K.W."/>
            <person name="Belfiori B."/>
            <person name="Cichocki N."/>
            <person name="Clum A."/>
            <person name="Dockter R.B."/>
            <person name="Fauchery L."/>
            <person name="Guy J."/>
            <person name="Iotti M."/>
            <person name="Le Tacon F."/>
            <person name="Lindquist E.A."/>
            <person name="Lipzen A."/>
            <person name="Malagnac F."/>
            <person name="Mello A."/>
            <person name="Molinier V."/>
            <person name="Miyauchi S."/>
            <person name="Poulain J."/>
            <person name="Riccioni C."/>
            <person name="Rubini A."/>
            <person name="Sitrit Y."/>
            <person name="Splivallo R."/>
            <person name="Traeger S."/>
            <person name="Wang M."/>
            <person name="Zifcakova L."/>
            <person name="Wipf D."/>
            <person name="Zambonelli A."/>
            <person name="Paolocci F."/>
            <person name="Nowrousian M."/>
            <person name="Ottonello S."/>
            <person name="Baldrian P."/>
            <person name="Spatafora J.W."/>
            <person name="Henrissat B."/>
            <person name="Nagy L.G."/>
            <person name="Aury J.M."/>
            <person name="Wincker P."/>
            <person name="Grigoriev I.V."/>
            <person name="Bonfante P."/>
            <person name="Martin F.M."/>
        </authorList>
    </citation>
    <scope>NUCLEOTIDE SEQUENCE [LARGE SCALE GENOMIC DNA]</scope>
    <source>
        <strain evidence="2 3">120613-1</strain>
    </source>
</reference>
<evidence type="ECO:0000313" key="3">
    <source>
        <dbReference type="Proteomes" id="UP000276215"/>
    </source>
</evidence>
<dbReference type="Proteomes" id="UP000276215">
    <property type="component" value="Unassembled WGS sequence"/>
</dbReference>
<evidence type="ECO:0000256" key="1">
    <source>
        <dbReference type="SAM" id="MobiDB-lite"/>
    </source>
</evidence>
<name>A0A3N4IVG5_9PEZI</name>
<keyword evidence="3" id="KW-1185">Reference proteome</keyword>
<evidence type="ECO:0000313" key="2">
    <source>
        <dbReference type="EMBL" id="RPA88798.1"/>
    </source>
</evidence>
<gene>
    <name evidence="2" type="ORF">L873DRAFT_1849597</name>
</gene>
<accession>A0A3N4IVG5</accession>
<dbReference type="AlphaFoldDB" id="A0A3N4IVG5"/>
<feature type="region of interest" description="Disordered" evidence="1">
    <location>
        <begin position="276"/>
        <end position="501"/>
    </location>
</feature>
<feature type="compositionally biased region" description="Polar residues" evidence="1">
    <location>
        <begin position="485"/>
        <end position="496"/>
    </location>
</feature>